<dbReference type="EMBL" id="JAXOVC010000002">
    <property type="protein sequence ID" value="KAK4506228.1"/>
    <property type="molecule type" value="Genomic_DNA"/>
</dbReference>
<dbReference type="NCBIfam" id="TIGR00421">
    <property type="entry name" value="ubiX_pad"/>
    <property type="match status" value="1"/>
</dbReference>
<evidence type="ECO:0000313" key="7">
    <source>
        <dbReference type="EMBL" id="KAK4506228.1"/>
    </source>
</evidence>
<keyword evidence="3 5" id="KW-0288">FMN</keyword>
<dbReference type="Gene3D" id="3.40.50.1950">
    <property type="entry name" value="Flavin prenyltransferase-like"/>
    <property type="match status" value="1"/>
</dbReference>
<dbReference type="Proteomes" id="UP001305779">
    <property type="component" value="Unassembled WGS sequence"/>
</dbReference>
<feature type="binding site" evidence="5">
    <location>
        <begin position="22"/>
        <end position="24"/>
    </location>
    <ligand>
        <name>FMN</name>
        <dbReference type="ChEBI" id="CHEBI:58210"/>
    </ligand>
</feature>
<name>A0ABR0EZJ1_ZASCE</name>
<comment type="caution">
    <text evidence="7">The sequence shown here is derived from an EMBL/GenBank/DDBJ whole genome shotgun (WGS) entry which is preliminary data.</text>
</comment>
<dbReference type="InterPro" id="IPR004507">
    <property type="entry name" value="UbiX-like"/>
</dbReference>
<dbReference type="InterPro" id="IPR036551">
    <property type="entry name" value="Flavin_trans-like"/>
</dbReference>
<keyword evidence="2 5" id="KW-0285">Flavoprotein</keyword>
<feature type="binding site" evidence="5">
    <location>
        <begin position="99"/>
        <end position="102"/>
    </location>
    <ligand>
        <name>FMN</name>
        <dbReference type="ChEBI" id="CHEBI:58210"/>
    </ligand>
</feature>
<dbReference type="InterPro" id="IPR003382">
    <property type="entry name" value="Flavoprotein"/>
</dbReference>
<dbReference type="SUPFAM" id="SSF52507">
    <property type="entry name" value="Homo-oligomeric flavin-containing Cys decarboxylases, HFCD"/>
    <property type="match status" value="1"/>
</dbReference>
<evidence type="ECO:0000256" key="3">
    <source>
        <dbReference type="ARBA" id="ARBA00022643"/>
    </source>
</evidence>
<keyword evidence="5" id="KW-0496">Mitochondrion</keyword>
<gene>
    <name evidence="5" type="primary">PAD1</name>
    <name evidence="7" type="ORF">PRZ48_004193</name>
</gene>
<dbReference type="PANTHER" id="PTHR43374:SF1">
    <property type="entry name" value="FLAVIN PRENYLTRANSFERASE PAD1, MITOCHONDRIAL"/>
    <property type="match status" value="1"/>
</dbReference>
<evidence type="ECO:0000256" key="4">
    <source>
        <dbReference type="ARBA" id="ARBA00022679"/>
    </source>
</evidence>
<protein>
    <recommendedName>
        <fullName evidence="5">Flavin prenyltransferase PAD1, mitochondrial</fullName>
        <ecNumber evidence="5">2.5.1.129</ecNumber>
    </recommendedName>
</protein>
<feature type="binding site" evidence="5">
    <location>
        <position position="164"/>
    </location>
    <ligand>
        <name>dimethylallyl phosphate</name>
        <dbReference type="ChEBI" id="CHEBI:88052"/>
    </ligand>
</feature>
<feature type="binding site" evidence="5">
    <location>
        <position position="180"/>
    </location>
    <ligand>
        <name>dimethylallyl phosphate</name>
        <dbReference type="ChEBI" id="CHEBI:88052"/>
    </ligand>
</feature>
<dbReference type="Pfam" id="PF02441">
    <property type="entry name" value="Flavoprotein"/>
    <property type="match status" value="1"/>
</dbReference>
<accession>A0ABR0EZJ1</accession>
<evidence type="ECO:0000256" key="5">
    <source>
        <dbReference type="HAMAP-Rule" id="MF_03197"/>
    </source>
</evidence>
<keyword evidence="4 5" id="KW-0808">Transferase</keyword>
<feature type="binding site" evidence="5">
    <location>
        <position position="134"/>
    </location>
    <ligand>
        <name>FMN</name>
        <dbReference type="ChEBI" id="CHEBI:58210"/>
    </ligand>
</feature>
<evidence type="ECO:0000256" key="2">
    <source>
        <dbReference type="ARBA" id="ARBA00022630"/>
    </source>
</evidence>
<comment type="catalytic activity">
    <reaction evidence="5">
        <text>dimethylallyl phosphate + FMNH2 = prenylated FMNH2 + phosphate</text>
        <dbReference type="Rhea" id="RHEA:37743"/>
        <dbReference type="ChEBI" id="CHEBI:43474"/>
        <dbReference type="ChEBI" id="CHEBI:57618"/>
        <dbReference type="ChEBI" id="CHEBI:87467"/>
        <dbReference type="ChEBI" id="CHEBI:88052"/>
        <dbReference type="EC" id="2.5.1.129"/>
    </reaction>
</comment>
<comment type="similarity">
    <text evidence="5">Belongs to the UbiX/PAD1 family.</text>
</comment>
<comment type="subcellular location">
    <subcellularLocation>
        <location evidence="5">Mitochondrion</location>
    </subcellularLocation>
</comment>
<organism evidence="7 8">
    <name type="scientific">Zasmidium cellare</name>
    <name type="common">Wine cellar mold</name>
    <name type="synonym">Racodium cellare</name>
    <dbReference type="NCBI Taxonomy" id="395010"/>
    <lineage>
        <taxon>Eukaryota</taxon>
        <taxon>Fungi</taxon>
        <taxon>Dikarya</taxon>
        <taxon>Ascomycota</taxon>
        <taxon>Pezizomycotina</taxon>
        <taxon>Dothideomycetes</taxon>
        <taxon>Dothideomycetidae</taxon>
        <taxon>Mycosphaerellales</taxon>
        <taxon>Mycosphaerellaceae</taxon>
        <taxon>Zasmidium</taxon>
    </lineage>
</organism>
<evidence type="ECO:0000259" key="6">
    <source>
        <dbReference type="Pfam" id="PF02441"/>
    </source>
</evidence>
<proteinExistence type="inferred from homology"/>
<comment type="function">
    <text evidence="5">Flavin prenyltransferase that catalyzes the synthesis of the prenylated FMN cofactor (prenyl-FMN) for the ferulic acid decarboxylase FDC1. The prenyltransferase is metal-independent and links a dimethylallyl moiety from dimethylallyl monophosphate (DMAP) to the flavin N5 and C6 atoms of FMN.</text>
</comment>
<evidence type="ECO:0000256" key="1">
    <source>
        <dbReference type="ARBA" id="ARBA00022602"/>
    </source>
</evidence>
<evidence type="ECO:0000313" key="8">
    <source>
        <dbReference type="Proteomes" id="UP001305779"/>
    </source>
</evidence>
<dbReference type="NCBIfam" id="NF004685">
    <property type="entry name" value="PRK06029.1"/>
    <property type="match status" value="1"/>
</dbReference>
<feature type="domain" description="Flavoprotein" evidence="6">
    <location>
        <begin position="14"/>
        <end position="180"/>
    </location>
</feature>
<dbReference type="PANTHER" id="PTHR43374">
    <property type="entry name" value="FLAVIN PRENYLTRANSFERASE"/>
    <property type="match status" value="1"/>
</dbReference>
<reference evidence="7 8" key="1">
    <citation type="journal article" date="2023" name="G3 (Bethesda)">
        <title>A chromosome-level genome assembly of Zasmidium syzygii isolated from banana leaves.</title>
        <authorList>
            <person name="van Westerhoven A.C."/>
            <person name="Mehrabi R."/>
            <person name="Talebi R."/>
            <person name="Steentjes M.B.F."/>
            <person name="Corcolon B."/>
            <person name="Chong P.A."/>
            <person name="Kema G.H.J."/>
            <person name="Seidl M.F."/>
        </authorList>
    </citation>
    <scope>NUCLEOTIDE SEQUENCE [LARGE SCALE GENOMIC DNA]</scope>
    <source>
        <strain evidence="7 8">P124</strain>
    </source>
</reference>
<sequence>MPPHTANRDHPPRKQIVVALTGATGQILGIKALEALRKANVETHLIMTQWAETTLKYETDYSPANLRALADHHYSDHDMAAPVASGSFKCDGMLIVPCSAKSLAAIAAGYGEDLVARTADVMMKERRRLVLAVRESPYSLIHLRNMATVTEAGGIITSPVPGFYTRPGSIDDLIDQWIGRTLDLFDLDTGDFKRWQGWEKD</sequence>
<keyword evidence="1 5" id="KW-0637">Prenyltransferase</keyword>
<comment type="subunit">
    <text evidence="5">Oligomer.</text>
</comment>
<dbReference type="EC" id="2.5.1.129" evidence="5"/>
<dbReference type="HAMAP" id="MF_01984">
    <property type="entry name" value="ubiX_pad"/>
    <property type="match status" value="1"/>
</dbReference>
<feature type="binding site" evidence="5">
    <location>
        <position position="48"/>
    </location>
    <ligand>
        <name>FMN</name>
        <dbReference type="ChEBI" id="CHEBI:58210"/>
    </ligand>
</feature>
<keyword evidence="8" id="KW-1185">Reference proteome</keyword>